<accession>K0RT40</accession>
<sequence length="363" mass="39234">MEGRRPLLMAIGQVGQVDDREDLRRVYASSCVIGGEARDAVFAVAGAPALRAHSLVVYVRVLVVRGVVLVAEVQVLGPVAAEGRDASVFPSHFEELRCVVLPWSSRRRRRRRRLVVIALVRASGRSGLALLRPGVLDLRLDVVPDGALDQLSGDEQQAVLVCRLFEVEPEGRKVVVAARCLEEILHIRHGERRETDPGTVPGGHPLQQVMRPLQLVQDARQFGGYLAQVVLPWPDARAPADKSVDRGRAELRRGQQHGLAGLVVADERELARQGQADRDGVDVDEHPGFPEVDASALQLRKVLVRAVDPDGPRIAPRRRRARRGVEGDAAPQFLSAPLSGDAARLAPALALAATTGAEAIGPA</sequence>
<comment type="caution">
    <text evidence="1">The sequence shown here is derived from an EMBL/GenBank/DDBJ whole genome shotgun (WGS) entry which is preliminary data.</text>
</comment>
<protein>
    <submittedName>
        <fullName evidence="1">Uncharacterized protein</fullName>
    </submittedName>
</protein>
<organism evidence="1 2">
    <name type="scientific">Thalassiosira oceanica</name>
    <name type="common">Marine diatom</name>
    <dbReference type="NCBI Taxonomy" id="159749"/>
    <lineage>
        <taxon>Eukaryota</taxon>
        <taxon>Sar</taxon>
        <taxon>Stramenopiles</taxon>
        <taxon>Ochrophyta</taxon>
        <taxon>Bacillariophyta</taxon>
        <taxon>Coscinodiscophyceae</taxon>
        <taxon>Thalassiosirophycidae</taxon>
        <taxon>Thalassiosirales</taxon>
        <taxon>Thalassiosiraceae</taxon>
        <taxon>Thalassiosira</taxon>
    </lineage>
</organism>
<gene>
    <name evidence="1" type="ORF">THAOC_24728</name>
</gene>
<dbReference type="EMBL" id="AGNL01033819">
    <property type="protein sequence ID" value="EJK55534.1"/>
    <property type="molecule type" value="Genomic_DNA"/>
</dbReference>
<evidence type="ECO:0000313" key="1">
    <source>
        <dbReference type="EMBL" id="EJK55534.1"/>
    </source>
</evidence>
<keyword evidence="2" id="KW-1185">Reference proteome</keyword>
<reference evidence="1 2" key="1">
    <citation type="journal article" date="2012" name="Genome Biol.">
        <title>Genome and low-iron response of an oceanic diatom adapted to chronic iron limitation.</title>
        <authorList>
            <person name="Lommer M."/>
            <person name="Specht M."/>
            <person name="Roy A.S."/>
            <person name="Kraemer L."/>
            <person name="Andreson R."/>
            <person name="Gutowska M.A."/>
            <person name="Wolf J."/>
            <person name="Bergner S.V."/>
            <person name="Schilhabel M.B."/>
            <person name="Klostermeier U.C."/>
            <person name="Beiko R.G."/>
            <person name="Rosenstiel P."/>
            <person name="Hippler M."/>
            <person name="Laroche J."/>
        </authorList>
    </citation>
    <scope>NUCLEOTIDE SEQUENCE [LARGE SCALE GENOMIC DNA]</scope>
    <source>
        <strain evidence="1 2">CCMP1005</strain>
    </source>
</reference>
<evidence type="ECO:0000313" key="2">
    <source>
        <dbReference type="Proteomes" id="UP000266841"/>
    </source>
</evidence>
<dbReference type="Proteomes" id="UP000266841">
    <property type="component" value="Unassembled WGS sequence"/>
</dbReference>
<name>K0RT40_THAOC</name>
<proteinExistence type="predicted"/>
<dbReference type="AlphaFoldDB" id="K0RT40"/>